<name>A0A2N3Y557_SACSN</name>
<accession>A0A2N3Y557</accession>
<keyword evidence="2" id="KW-1185">Reference proteome</keyword>
<gene>
    <name evidence="1" type="ORF">A8926_6114</name>
</gene>
<evidence type="ECO:0000313" key="2">
    <source>
        <dbReference type="Proteomes" id="UP000233786"/>
    </source>
</evidence>
<dbReference type="RefSeq" id="WP_170121591.1">
    <property type="nucleotide sequence ID" value="NZ_CP171362.1"/>
</dbReference>
<organism evidence="1 2">
    <name type="scientific">Saccharopolyspora spinosa</name>
    <dbReference type="NCBI Taxonomy" id="60894"/>
    <lineage>
        <taxon>Bacteria</taxon>
        <taxon>Bacillati</taxon>
        <taxon>Actinomycetota</taxon>
        <taxon>Actinomycetes</taxon>
        <taxon>Pseudonocardiales</taxon>
        <taxon>Pseudonocardiaceae</taxon>
        <taxon>Saccharopolyspora</taxon>
    </lineage>
</organism>
<dbReference type="AlphaFoldDB" id="A0A2N3Y557"/>
<sequence>MNCLEAVAALFNSLKFGRQFVAGPAGGDRDPARLEAAFGVKARWVGGVAGAERYVRSGPVGVAVPVIYQRADGSAHVIVAVRAGDGDGVDPLDAQKGEAAEAADVLAATGIWVIPVPRWR</sequence>
<protein>
    <submittedName>
        <fullName evidence="1">Papain fold toxin 1 (Glutamine deamidase) of polymorphic toxin system</fullName>
    </submittedName>
</protein>
<reference evidence="1" key="1">
    <citation type="submission" date="2017-12" db="EMBL/GenBank/DDBJ databases">
        <title>Sequencing the genomes of 1000 Actinobacteria strains.</title>
        <authorList>
            <person name="Klenk H.-P."/>
        </authorList>
    </citation>
    <scope>NUCLEOTIDE SEQUENCE [LARGE SCALE GENOMIC DNA]</scope>
    <source>
        <strain evidence="1">DSM 44228</strain>
    </source>
</reference>
<comment type="caution">
    <text evidence="1">The sequence shown here is derived from an EMBL/GenBank/DDBJ whole genome shotgun (WGS) entry which is preliminary data.</text>
</comment>
<proteinExistence type="predicted"/>
<dbReference type="EMBL" id="PJNB01000001">
    <property type="protein sequence ID" value="PKW18059.1"/>
    <property type="molecule type" value="Genomic_DNA"/>
</dbReference>
<dbReference type="Proteomes" id="UP000233786">
    <property type="component" value="Unassembled WGS sequence"/>
</dbReference>
<evidence type="ECO:0000313" key="1">
    <source>
        <dbReference type="EMBL" id="PKW18059.1"/>
    </source>
</evidence>